<dbReference type="OrthoDB" id="2014201at2759"/>
<dbReference type="PANTHER" id="PTHR11183">
    <property type="entry name" value="GLYCOGENIN SUBFAMILY MEMBER"/>
    <property type="match status" value="1"/>
</dbReference>
<dbReference type="Proteomes" id="UP000196158">
    <property type="component" value="Unassembled WGS sequence"/>
</dbReference>
<keyword evidence="1" id="KW-0808">Transferase</keyword>
<proteinExistence type="predicted"/>
<dbReference type="STRING" id="1789683.A0A1X7R9C3"/>
<dbReference type="AlphaFoldDB" id="A0A1X7R9C3"/>
<evidence type="ECO:0000313" key="2">
    <source>
        <dbReference type="Proteomes" id="UP000196158"/>
    </source>
</evidence>
<reference evidence="1 2" key="1">
    <citation type="submission" date="2017-04" db="EMBL/GenBank/DDBJ databases">
        <authorList>
            <person name="Afonso C.L."/>
            <person name="Miller P.J."/>
            <person name="Scott M.A."/>
            <person name="Spackman E."/>
            <person name="Goraichik I."/>
            <person name="Dimitrov K.M."/>
            <person name="Suarez D.L."/>
            <person name="Swayne D.E."/>
        </authorList>
    </citation>
    <scope>NUCLEOTIDE SEQUENCE [LARGE SCALE GENOMIC DNA]</scope>
</reference>
<evidence type="ECO:0000313" key="1">
    <source>
        <dbReference type="EMBL" id="SMN22060.1"/>
    </source>
</evidence>
<dbReference type="Gene3D" id="3.90.550.10">
    <property type="entry name" value="Spore Coat Polysaccharide Biosynthesis Protein SpsA, Chain A"/>
    <property type="match status" value="1"/>
</dbReference>
<gene>
    <name evidence="1" type="ORF">KASA_0I00616G</name>
</gene>
<dbReference type="SUPFAM" id="SSF53448">
    <property type="entry name" value="Nucleotide-diphospho-sugar transferases"/>
    <property type="match status" value="1"/>
</dbReference>
<sequence>MRVLSKRRLRFLLTVILAISAVTIFVRCVVQFQLNKEIKYYRRYFKDRKDKLEGIYNPLEIKQIPSETIDNLYANSLSRLEEQGKTVDWTKYAYVNYVTDSAYLCNSLIIFDDLKNKYKTKAKLVLLISRDLLDPESSSDIENIKFLLHKIQILDENQVVIKYIENIVKPNDYTPWNESLTKLLVFNETDFDRIIYLDNDAILKDNLDELFFLPHYIKFAAPLTYWFLSEKDMKDAYKEIEHDDKNSINLKTYTKKLDLRIKNNKMIYNHLPSLPNSLFMNSKNVAQEIIHSTSSASPLFNFHINKKAGKTKFASNLMVIRPSAELFNSIITEALPKVLAKKTKYDMDLINEEIYNLKKIIYYQFDIFRRMKSKFQPEVLVLPFARYGLLTGSVRNTQHHDLITNDVLGYKRLDESGQQIEKGLHASIEDSKYIHFSDYPIGKPWNYASISEFECKVDEKHSKNIEQDTEACAQWNSIYDTYLETRKVCSI</sequence>
<name>A0A1X7R9C3_9SACH</name>
<dbReference type="InterPro" id="IPR050587">
    <property type="entry name" value="GNT1/Glycosyltrans_8"/>
</dbReference>
<dbReference type="EMBL" id="FXLY01000010">
    <property type="protein sequence ID" value="SMN22060.1"/>
    <property type="molecule type" value="Genomic_DNA"/>
</dbReference>
<dbReference type="InterPro" id="IPR029044">
    <property type="entry name" value="Nucleotide-diphossugar_trans"/>
</dbReference>
<organism evidence="1 2">
    <name type="scientific">Maudiozyma saulgeensis</name>
    <dbReference type="NCBI Taxonomy" id="1789683"/>
    <lineage>
        <taxon>Eukaryota</taxon>
        <taxon>Fungi</taxon>
        <taxon>Dikarya</taxon>
        <taxon>Ascomycota</taxon>
        <taxon>Saccharomycotina</taxon>
        <taxon>Saccharomycetes</taxon>
        <taxon>Saccharomycetales</taxon>
        <taxon>Saccharomycetaceae</taxon>
        <taxon>Maudiozyma</taxon>
    </lineage>
</organism>
<keyword evidence="1" id="KW-0328">Glycosyltransferase</keyword>
<accession>A0A1X7R9C3</accession>
<dbReference type="GO" id="GO:0016757">
    <property type="term" value="F:glycosyltransferase activity"/>
    <property type="evidence" value="ECO:0007669"/>
    <property type="project" value="UniProtKB-KW"/>
</dbReference>
<keyword evidence="2" id="KW-1185">Reference proteome</keyword>
<protein>
    <submittedName>
        <fullName evidence="1">Similar to Saccharomyces cerevisiae YOR320C GNT1 N-acetylglucosaminyltransferase capable of modification of N-linked glycans in the Golgi apparatus</fullName>
    </submittedName>
</protein>